<dbReference type="Proteomes" id="UP000000763">
    <property type="component" value="Chromosome 8"/>
</dbReference>
<feature type="region of interest" description="Disordered" evidence="1">
    <location>
        <begin position="60"/>
        <end position="107"/>
    </location>
</feature>
<protein>
    <submittedName>
        <fullName evidence="2">Uncharacterized protein</fullName>
    </submittedName>
</protein>
<evidence type="ECO:0000313" key="3">
    <source>
        <dbReference type="Proteomes" id="UP000000763"/>
    </source>
</evidence>
<dbReference type="AlphaFoldDB" id="Q6Z005"/>
<evidence type="ECO:0000256" key="1">
    <source>
        <dbReference type="SAM" id="MobiDB-lite"/>
    </source>
</evidence>
<gene>
    <name evidence="2" type="primary">P0473F05.16</name>
</gene>
<reference evidence="3" key="2">
    <citation type="journal article" date="2008" name="Nucleic Acids Res.">
        <title>The rice annotation project database (RAP-DB): 2008 update.</title>
        <authorList>
            <consortium name="The rice annotation project (RAP)"/>
        </authorList>
    </citation>
    <scope>GENOME REANNOTATION</scope>
    <source>
        <strain evidence="3">cv. Nipponbare</strain>
    </source>
</reference>
<accession>Q6Z005</accession>
<feature type="region of interest" description="Disordered" evidence="1">
    <location>
        <begin position="35"/>
        <end position="54"/>
    </location>
</feature>
<reference evidence="3" key="1">
    <citation type="journal article" date="2005" name="Nature">
        <title>The map-based sequence of the rice genome.</title>
        <authorList>
            <consortium name="International rice genome sequencing project (IRGSP)"/>
            <person name="Matsumoto T."/>
            <person name="Wu J."/>
            <person name="Kanamori H."/>
            <person name="Katayose Y."/>
            <person name="Fujisawa M."/>
            <person name="Namiki N."/>
            <person name="Mizuno H."/>
            <person name="Yamamoto K."/>
            <person name="Antonio B.A."/>
            <person name="Baba T."/>
            <person name="Sakata K."/>
            <person name="Nagamura Y."/>
            <person name="Aoki H."/>
            <person name="Arikawa K."/>
            <person name="Arita K."/>
            <person name="Bito T."/>
            <person name="Chiden Y."/>
            <person name="Fujitsuka N."/>
            <person name="Fukunaka R."/>
            <person name="Hamada M."/>
            <person name="Harada C."/>
            <person name="Hayashi A."/>
            <person name="Hijishita S."/>
            <person name="Honda M."/>
            <person name="Hosokawa S."/>
            <person name="Ichikawa Y."/>
            <person name="Idonuma A."/>
            <person name="Iijima M."/>
            <person name="Ikeda M."/>
            <person name="Ikeno M."/>
            <person name="Ito K."/>
            <person name="Ito S."/>
            <person name="Ito T."/>
            <person name="Ito Y."/>
            <person name="Ito Y."/>
            <person name="Iwabuchi A."/>
            <person name="Kamiya K."/>
            <person name="Karasawa W."/>
            <person name="Kurita K."/>
            <person name="Katagiri S."/>
            <person name="Kikuta A."/>
            <person name="Kobayashi H."/>
            <person name="Kobayashi N."/>
            <person name="Machita K."/>
            <person name="Maehara T."/>
            <person name="Masukawa M."/>
            <person name="Mizubayashi T."/>
            <person name="Mukai Y."/>
            <person name="Nagasaki H."/>
            <person name="Nagata Y."/>
            <person name="Naito S."/>
            <person name="Nakashima M."/>
            <person name="Nakama Y."/>
            <person name="Nakamichi Y."/>
            <person name="Nakamura M."/>
            <person name="Meguro A."/>
            <person name="Negishi M."/>
            <person name="Ohta I."/>
            <person name="Ohta T."/>
            <person name="Okamoto M."/>
            <person name="Ono N."/>
            <person name="Saji S."/>
            <person name="Sakaguchi M."/>
            <person name="Sakai K."/>
            <person name="Shibata M."/>
            <person name="Shimokawa T."/>
            <person name="Song J."/>
            <person name="Takazaki Y."/>
            <person name="Terasawa K."/>
            <person name="Tsugane M."/>
            <person name="Tsuji K."/>
            <person name="Ueda S."/>
            <person name="Waki K."/>
            <person name="Yamagata H."/>
            <person name="Yamamoto M."/>
            <person name="Yamamoto S."/>
            <person name="Yamane H."/>
            <person name="Yoshiki S."/>
            <person name="Yoshihara R."/>
            <person name="Yukawa K."/>
            <person name="Zhong H."/>
            <person name="Yano M."/>
            <person name="Yuan Q."/>
            <person name="Ouyang S."/>
            <person name="Liu J."/>
            <person name="Jones K.M."/>
            <person name="Gansberger K."/>
            <person name="Moffat K."/>
            <person name="Hill J."/>
            <person name="Bera J."/>
            <person name="Fadrosh D."/>
            <person name="Jin S."/>
            <person name="Johri S."/>
            <person name="Kim M."/>
            <person name="Overton L."/>
            <person name="Reardon M."/>
            <person name="Tsitrin T."/>
            <person name="Vuong H."/>
            <person name="Weaver B."/>
            <person name="Ciecko A."/>
            <person name="Tallon L."/>
            <person name="Jackson J."/>
            <person name="Pai G."/>
            <person name="Aken S.V."/>
            <person name="Utterback T."/>
            <person name="Reidmuller S."/>
            <person name="Feldblyum T."/>
            <person name="Hsiao J."/>
            <person name="Zismann V."/>
            <person name="Iobst S."/>
            <person name="de Vazeille A.R."/>
            <person name="Buell C.R."/>
            <person name="Ying K."/>
            <person name="Li Y."/>
            <person name="Lu T."/>
            <person name="Huang Y."/>
            <person name="Zhao Q."/>
            <person name="Feng Q."/>
            <person name="Zhang L."/>
            <person name="Zhu J."/>
            <person name="Weng Q."/>
            <person name="Mu J."/>
            <person name="Lu Y."/>
            <person name="Fan D."/>
            <person name="Liu Y."/>
            <person name="Guan J."/>
            <person name="Zhang Y."/>
            <person name="Yu S."/>
            <person name="Liu X."/>
            <person name="Zhang Y."/>
            <person name="Hong G."/>
            <person name="Han B."/>
            <person name="Choisne N."/>
            <person name="Demange N."/>
            <person name="Orjeda G."/>
            <person name="Samain S."/>
            <person name="Cattolico L."/>
            <person name="Pelletier E."/>
            <person name="Couloux A."/>
            <person name="Segurens B."/>
            <person name="Wincker P."/>
            <person name="D'Hont A."/>
            <person name="Scarpelli C."/>
            <person name="Weissenbach J."/>
            <person name="Salanoubat M."/>
            <person name="Quetier F."/>
            <person name="Yu Y."/>
            <person name="Kim H.R."/>
            <person name="Rambo T."/>
            <person name="Currie J."/>
            <person name="Collura K."/>
            <person name="Luo M."/>
            <person name="Yang T."/>
            <person name="Ammiraju J.S.S."/>
            <person name="Engler F."/>
            <person name="Soderlund C."/>
            <person name="Wing R.A."/>
            <person name="Palmer L.E."/>
            <person name="de la Bastide M."/>
            <person name="Spiegel L."/>
            <person name="Nascimento L."/>
            <person name="Zutavern T."/>
            <person name="O'Shaughnessy A."/>
            <person name="Dike S."/>
            <person name="Dedhia N."/>
            <person name="Preston R."/>
            <person name="Balija V."/>
            <person name="McCombie W.R."/>
            <person name="Chow T."/>
            <person name="Chen H."/>
            <person name="Chung M."/>
            <person name="Chen C."/>
            <person name="Shaw J."/>
            <person name="Wu H."/>
            <person name="Hsiao K."/>
            <person name="Chao Y."/>
            <person name="Chu M."/>
            <person name="Cheng C."/>
            <person name="Hour A."/>
            <person name="Lee P."/>
            <person name="Lin S."/>
            <person name="Lin Y."/>
            <person name="Liou J."/>
            <person name="Liu S."/>
            <person name="Hsing Y."/>
            <person name="Raghuvanshi S."/>
            <person name="Mohanty A."/>
            <person name="Bharti A.K."/>
            <person name="Gaur A."/>
            <person name="Gupta V."/>
            <person name="Kumar D."/>
            <person name="Ravi V."/>
            <person name="Vij S."/>
            <person name="Kapur A."/>
            <person name="Khurana P."/>
            <person name="Khurana P."/>
            <person name="Khurana J.P."/>
            <person name="Tyagi A.K."/>
            <person name="Gaikwad K."/>
            <person name="Singh A."/>
            <person name="Dalal V."/>
            <person name="Srivastava S."/>
            <person name="Dixit A."/>
            <person name="Pal A.K."/>
            <person name="Ghazi I.A."/>
            <person name="Yadav M."/>
            <person name="Pandit A."/>
            <person name="Bhargava A."/>
            <person name="Sureshbabu K."/>
            <person name="Batra K."/>
            <person name="Sharma T.R."/>
            <person name="Mohapatra T."/>
            <person name="Singh N.K."/>
            <person name="Messing J."/>
            <person name="Nelson A.B."/>
            <person name="Fuks G."/>
            <person name="Kavchok S."/>
            <person name="Keizer G."/>
            <person name="Linton E."/>
            <person name="Llaca V."/>
            <person name="Song R."/>
            <person name="Tanyolac B."/>
            <person name="Young S."/>
            <person name="Ho-Il K."/>
            <person name="Hahn J.H."/>
            <person name="Sangsakoo G."/>
            <person name="Vanavichit A."/>
            <person name="de Mattos Luiz.A.T."/>
            <person name="Zimmer P.D."/>
            <person name="Malone G."/>
            <person name="Dellagostin O."/>
            <person name="de Oliveira A.C."/>
            <person name="Bevan M."/>
            <person name="Bancroft I."/>
            <person name="Minx P."/>
            <person name="Cordum H."/>
            <person name="Wilson R."/>
            <person name="Cheng Z."/>
            <person name="Jin W."/>
            <person name="Jiang J."/>
            <person name="Leong S.A."/>
            <person name="Iwama H."/>
            <person name="Gojobori T."/>
            <person name="Itoh T."/>
            <person name="Niimura Y."/>
            <person name="Fujii Y."/>
            <person name="Habara T."/>
            <person name="Sakai H."/>
            <person name="Sato Y."/>
            <person name="Wilson G."/>
            <person name="Kumar K."/>
            <person name="McCouch S."/>
            <person name="Juretic N."/>
            <person name="Hoen D."/>
            <person name="Wright S."/>
            <person name="Bruskiewich R."/>
            <person name="Bureau T."/>
            <person name="Miyao A."/>
            <person name="Hirochika H."/>
            <person name="Nishikawa T."/>
            <person name="Kadowaki K."/>
            <person name="Sugiura M."/>
            <person name="Burr B."/>
            <person name="Sasaki T."/>
        </authorList>
    </citation>
    <scope>NUCLEOTIDE SEQUENCE [LARGE SCALE GENOMIC DNA]</scope>
    <source>
        <strain evidence="3">cv. Nipponbare</strain>
    </source>
</reference>
<sequence length="107" mass="11796">MKAVWVPGQVQIEGMILVLELSKLFIDGSRCGQHGGKMTNMETLSPIRGDEDVGCGDEVAHQQRWRTPPTMQKKKPIGDGRRPMIMTTGGSRDGRLCRRSCPSTAVE</sequence>
<dbReference type="EMBL" id="AP005502">
    <property type="protein sequence ID" value="BAD05722.1"/>
    <property type="molecule type" value="Genomic_DNA"/>
</dbReference>
<organism evidence="2 3">
    <name type="scientific">Oryza sativa subsp. japonica</name>
    <name type="common">Rice</name>
    <dbReference type="NCBI Taxonomy" id="39947"/>
    <lineage>
        <taxon>Eukaryota</taxon>
        <taxon>Viridiplantae</taxon>
        <taxon>Streptophyta</taxon>
        <taxon>Embryophyta</taxon>
        <taxon>Tracheophyta</taxon>
        <taxon>Spermatophyta</taxon>
        <taxon>Magnoliopsida</taxon>
        <taxon>Liliopsida</taxon>
        <taxon>Poales</taxon>
        <taxon>Poaceae</taxon>
        <taxon>BOP clade</taxon>
        <taxon>Oryzoideae</taxon>
        <taxon>Oryzeae</taxon>
        <taxon>Oryzinae</taxon>
        <taxon>Oryza</taxon>
        <taxon>Oryza sativa</taxon>
    </lineage>
</organism>
<proteinExistence type="predicted"/>
<evidence type="ECO:0000313" key="2">
    <source>
        <dbReference type="EMBL" id="BAD05722.1"/>
    </source>
</evidence>
<name>Q6Z005_ORYSJ</name>